<dbReference type="InterPro" id="IPR051816">
    <property type="entry name" value="Glycosyl_Hydrolase_31"/>
</dbReference>
<dbReference type="InterPro" id="IPR000322">
    <property type="entry name" value="Glyco_hydro_31_TIM"/>
</dbReference>
<sequence>ATFSFTMEKDEQIFGLGQHQTGNLNKKPGKYNFRHYQSETTIPFFISSKTYGFLWNVPSMGHVTLDDNRIQWFTESAMVIDYVVSVAEKGDFRTLMKTHSSLTGRAPSFPKYGRGYIQSKTTYINQNEVSRVAEGFKKHKIPVSMIQIDAPHWRAFGDFAFDRLKFPDLALLVETVRKLTNGARIIASIWPLMEPSSENWLDYLSSGLVAGSTQGTGVVEFFNGTAMHLLDYTNPMTRNKTWSKIIDNYYNIGIRDFLLDCTEGGGVGEGFSFKTITMYPLQVVPYPRPNFIYSLGTQSEIGAIFPFYAQKMVYDGLATLDIQPGHHEEDKGISFSRSAWLGSQRFSSVLWNGDVDGSWEAFRAQITAGLNVQLAGIPWWASDIGGYYAQTEYHGNISDPQYQELYVRWLQYGTFSPVMRAHGRRKCLPKDQDGFDSCPNEPWSFGEAVFPHIKRFIHLRYTMDLYIKALFEEASSFGTPLQRPLFFDFATVDLYTIMYAEELKNQFMFGPNLLVAPITVPGPSEWRVYLPVDTIHKEQNNGSAKTTVWRDWWSDEIHYGGRFVTLSVSMARIPLFYRRSKEDLLAGRIIG</sequence>
<dbReference type="Gene3D" id="3.20.20.80">
    <property type="entry name" value="Glycosidases"/>
    <property type="match status" value="1"/>
</dbReference>
<evidence type="ECO:0000256" key="2">
    <source>
        <dbReference type="RuleBase" id="RU361185"/>
    </source>
</evidence>
<dbReference type="GeneID" id="19151825"/>
<name>W6YJL4_COCC2</name>
<dbReference type="GO" id="GO:0005975">
    <property type="term" value="P:carbohydrate metabolic process"/>
    <property type="evidence" value="ECO:0007669"/>
    <property type="project" value="InterPro"/>
</dbReference>
<dbReference type="InterPro" id="IPR013780">
    <property type="entry name" value="Glyco_hydro_b"/>
</dbReference>
<dbReference type="SUPFAM" id="SSF51011">
    <property type="entry name" value="Glycosyl hydrolase domain"/>
    <property type="match status" value="1"/>
</dbReference>
<dbReference type="PANTHER" id="PTHR43863:SF2">
    <property type="entry name" value="MALTASE-GLUCOAMYLASE"/>
    <property type="match status" value="1"/>
</dbReference>
<dbReference type="OrthoDB" id="10070917at2759"/>
<gene>
    <name evidence="6" type="ORF">COCCADRAFT_84739</name>
</gene>
<dbReference type="Pfam" id="PF13802">
    <property type="entry name" value="Gal_mutarotas_2"/>
    <property type="match status" value="1"/>
</dbReference>
<dbReference type="InterPro" id="IPR011013">
    <property type="entry name" value="Gal_mutarotase_sf_dom"/>
</dbReference>
<dbReference type="eggNOG" id="KOG1066">
    <property type="taxonomic scope" value="Eukaryota"/>
</dbReference>
<dbReference type="GO" id="GO:0004553">
    <property type="term" value="F:hydrolase activity, hydrolyzing O-glycosyl compounds"/>
    <property type="evidence" value="ECO:0007669"/>
    <property type="project" value="InterPro"/>
</dbReference>
<dbReference type="STRING" id="930089.W6YJL4"/>
<feature type="domain" description="Glycoside hydrolase family 31 N-terminal" evidence="4">
    <location>
        <begin position="3"/>
        <end position="61"/>
    </location>
</feature>
<dbReference type="Pfam" id="PF01055">
    <property type="entry name" value="Glyco_hydro_31_2nd"/>
    <property type="match status" value="1"/>
</dbReference>
<evidence type="ECO:0000259" key="4">
    <source>
        <dbReference type="Pfam" id="PF13802"/>
    </source>
</evidence>
<evidence type="ECO:0000259" key="5">
    <source>
        <dbReference type="Pfam" id="PF21365"/>
    </source>
</evidence>
<dbReference type="HOGENOM" id="CLU_000631_7_3_1"/>
<keyword evidence="2" id="KW-0326">Glycosidase</keyword>
<dbReference type="SUPFAM" id="SSF51445">
    <property type="entry name" value="(Trans)glycosidases"/>
    <property type="match status" value="1"/>
</dbReference>
<accession>W6YJL4</accession>
<proteinExistence type="inferred from homology"/>
<dbReference type="SUPFAM" id="SSF74650">
    <property type="entry name" value="Galactose mutarotase-like"/>
    <property type="match status" value="1"/>
</dbReference>
<evidence type="ECO:0000259" key="3">
    <source>
        <dbReference type="Pfam" id="PF01055"/>
    </source>
</evidence>
<evidence type="ECO:0000313" key="7">
    <source>
        <dbReference type="Proteomes" id="UP000053841"/>
    </source>
</evidence>
<dbReference type="InterPro" id="IPR048395">
    <property type="entry name" value="Glyco_hydro_31_C"/>
</dbReference>
<dbReference type="EMBL" id="KI964548">
    <property type="protein sequence ID" value="EUC37765.1"/>
    <property type="molecule type" value="Genomic_DNA"/>
</dbReference>
<dbReference type="KEGG" id="bze:COCCADRAFT_84739"/>
<dbReference type="GO" id="GO:0030246">
    <property type="term" value="F:carbohydrate binding"/>
    <property type="evidence" value="ECO:0007669"/>
    <property type="project" value="InterPro"/>
</dbReference>
<dbReference type="Pfam" id="PF21365">
    <property type="entry name" value="Glyco_hydro_31_3rd"/>
    <property type="match status" value="1"/>
</dbReference>
<evidence type="ECO:0000256" key="1">
    <source>
        <dbReference type="ARBA" id="ARBA00007806"/>
    </source>
</evidence>
<evidence type="ECO:0000313" key="6">
    <source>
        <dbReference type="EMBL" id="EUC37765.1"/>
    </source>
</evidence>
<dbReference type="AlphaFoldDB" id="W6YJL4"/>
<dbReference type="PANTHER" id="PTHR43863">
    <property type="entry name" value="HYDROLASE, PUTATIVE (AFU_ORTHOLOGUE AFUA_1G03140)-RELATED"/>
    <property type="match status" value="1"/>
</dbReference>
<dbReference type="Proteomes" id="UP000053841">
    <property type="component" value="Unassembled WGS sequence"/>
</dbReference>
<dbReference type="InterPro" id="IPR025887">
    <property type="entry name" value="Glyco_hydro_31_N_dom"/>
</dbReference>
<feature type="non-terminal residue" evidence="6">
    <location>
        <position position="1"/>
    </location>
</feature>
<dbReference type="Gene3D" id="2.60.40.1180">
    <property type="entry name" value="Golgi alpha-mannosidase II"/>
    <property type="match status" value="1"/>
</dbReference>
<protein>
    <submittedName>
        <fullName evidence="6">Glycoside hydrolase family 31 protein</fullName>
    </submittedName>
</protein>
<dbReference type="RefSeq" id="XP_007707991.1">
    <property type="nucleotide sequence ID" value="XM_007709801.1"/>
</dbReference>
<keyword evidence="7" id="KW-1185">Reference proteome</keyword>
<organism evidence="6 7">
    <name type="scientific">Cochliobolus carbonum (strain 26-R-13)</name>
    <name type="common">Maize leaf spot fungus</name>
    <name type="synonym">Bipolaris zeicola</name>
    <dbReference type="NCBI Taxonomy" id="930089"/>
    <lineage>
        <taxon>Eukaryota</taxon>
        <taxon>Fungi</taxon>
        <taxon>Dikarya</taxon>
        <taxon>Ascomycota</taxon>
        <taxon>Pezizomycotina</taxon>
        <taxon>Dothideomycetes</taxon>
        <taxon>Pleosporomycetidae</taxon>
        <taxon>Pleosporales</taxon>
        <taxon>Pleosporineae</taxon>
        <taxon>Pleosporaceae</taxon>
        <taxon>Bipolaris</taxon>
    </lineage>
</organism>
<dbReference type="InterPro" id="IPR017853">
    <property type="entry name" value="GH"/>
</dbReference>
<dbReference type="CDD" id="cd14752">
    <property type="entry name" value="GH31_N"/>
    <property type="match status" value="1"/>
</dbReference>
<keyword evidence="2 6" id="KW-0378">Hydrolase</keyword>
<reference evidence="6 7" key="1">
    <citation type="journal article" date="2013" name="PLoS Genet.">
        <title>Comparative genome structure, secondary metabolite, and effector coding capacity across Cochliobolus pathogens.</title>
        <authorList>
            <person name="Condon B.J."/>
            <person name="Leng Y."/>
            <person name="Wu D."/>
            <person name="Bushley K.E."/>
            <person name="Ohm R.A."/>
            <person name="Otillar R."/>
            <person name="Martin J."/>
            <person name="Schackwitz W."/>
            <person name="Grimwood J."/>
            <person name="MohdZainudin N."/>
            <person name="Xue C."/>
            <person name="Wang R."/>
            <person name="Manning V.A."/>
            <person name="Dhillon B."/>
            <person name="Tu Z.J."/>
            <person name="Steffenson B.J."/>
            <person name="Salamov A."/>
            <person name="Sun H."/>
            <person name="Lowry S."/>
            <person name="LaButti K."/>
            <person name="Han J."/>
            <person name="Copeland A."/>
            <person name="Lindquist E."/>
            <person name="Barry K."/>
            <person name="Schmutz J."/>
            <person name="Baker S.E."/>
            <person name="Ciuffetti L.M."/>
            <person name="Grigoriev I.V."/>
            <person name="Zhong S."/>
            <person name="Turgeon B.G."/>
        </authorList>
    </citation>
    <scope>NUCLEOTIDE SEQUENCE [LARGE SCALE GENOMIC DNA]</scope>
    <source>
        <strain evidence="6 7">26-R-13</strain>
    </source>
</reference>
<feature type="domain" description="Glycoside hydrolase family 31 TIM barrel" evidence="3">
    <location>
        <begin position="107"/>
        <end position="463"/>
    </location>
</feature>
<feature type="domain" description="Glycosyl hydrolase family 31 C-terminal" evidence="5">
    <location>
        <begin position="478"/>
        <end position="579"/>
    </location>
</feature>
<comment type="similarity">
    <text evidence="1 2">Belongs to the glycosyl hydrolase 31 family.</text>
</comment>
<dbReference type="Gene3D" id="2.60.40.1760">
    <property type="entry name" value="glycosyl hydrolase (family 31)"/>
    <property type="match status" value="1"/>
</dbReference>